<dbReference type="Proteomes" id="UP000192746">
    <property type="component" value="Unassembled WGS sequence"/>
</dbReference>
<keyword evidence="1" id="KW-0472">Membrane</keyword>
<dbReference type="EMBL" id="ARYN01000009">
    <property type="protein sequence ID" value="ORL45349.1"/>
    <property type="molecule type" value="Genomic_DNA"/>
</dbReference>
<keyword evidence="1" id="KW-1133">Transmembrane helix</keyword>
<comment type="caution">
    <text evidence="2">The sequence shown here is derived from an EMBL/GenBank/DDBJ whole genome shotgun (WGS) entry which is preliminary data.</text>
</comment>
<evidence type="ECO:0000313" key="3">
    <source>
        <dbReference type="Proteomes" id="UP000192746"/>
    </source>
</evidence>
<protein>
    <submittedName>
        <fullName evidence="2">Uncharacterized protein</fullName>
    </submittedName>
</protein>
<accession>A0A1Y1T2T9</accession>
<gene>
    <name evidence="2" type="ORF">IIF7_11023</name>
</gene>
<evidence type="ECO:0000313" key="2">
    <source>
        <dbReference type="EMBL" id="ORL45349.1"/>
    </source>
</evidence>
<evidence type="ECO:0000256" key="1">
    <source>
        <dbReference type="SAM" id="Phobius"/>
    </source>
</evidence>
<proteinExistence type="predicted"/>
<dbReference type="AlphaFoldDB" id="A0A1Y1T2T9"/>
<feature type="transmembrane region" description="Helical" evidence="1">
    <location>
        <begin position="7"/>
        <end position="24"/>
    </location>
</feature>
<name>A0A1Y1T2T9_9FLAO</name>
<keyword evidence="1" id="KW-0812">Transmembrane</keyword>
<keyword evidence="3" id="KW-1185">Reference proteome</keyword>
<dbReference type="STRING" id="1185767.IIF7_11023"/>
<organism evidence="2 3">
    <name type="scientific">Zunongwangia atlantica 22II14-10F7</name>
    <dbReference type="NCBI Taxonomy" id="1185767"/>
    <lineage>
        <taxon>Bacteria</taxon>
        <taxon>Pseudomonadati</taxon>
        <taxon>Bacteroidota</taxon>
        <taxon>Flavobacteriia</taxon>
        <taxon>Flavobacteriales</taxon>
        <taxon>Flavobacteriaceae</taxon>
        <taxon>Zunongwangia</taxon>
    </lineage>
</organism>
<dbReference type="RefSeq" id="WP_386274355.1">
    <property type="nucleotide sequence ID" value="NZ_JBHSYH010000001.1"/>
</dbReference>
<reference evidence="2 3" key="1">
    <citation type="submission" date="2013-04" db="EMBL/GenBank/DDBJ databases">
        <title>Zunongwangia sp. 22II14-10F7 Genome Sequencing.</title>
        <authorList>
            <person name="Lai Q."/>
            <person name="Shao Z."/>
        </authorList>
    </citation>
    <scope>NUCLEOTIDE SEQUENCE [LARGE SCALE GENOMIC DNA]</scope>
    <source>
        <strain evidence="2 3">22II14-10F7</strain>
    </source>
</reference>
<feature type="transmembrane region" description="Helical" evidence="1">
    <location>
        <begin position="30"/>
        <end position="50"/>
    </location>
</feature>
<sequence length="54" mass="5983">MPRMKKQRILGTISLIFALLIFELDRTGELVLVSGALLGLGVSLFFIPLIKRAL</sequence>